<evidence type="ECO:0000256" key="13">
    <source>
        <dbReference type="SAM" id="Phobius"/>
    </source>
</evidence>
<evidence type="ECO:0000256" key="8">
    <source>
        <dbReference type="ARBA" id="ARBA00022982"/>
    </source>
</evidence>
<keyword evidence="11 13" id="KW-0472">Membrane</keyword>
<keyword evidence="6 13" id="KW-0812">Transmembrane</keyword>
<comment type="similarity">
    <text evidence="12">Belongs to the cytochrome b561 family.</text>
</comment>
<dbReference type="PANTHER" id="PTHR30529:SF1">
    <property type="entry name" value="CYTOCHROME B561 HOMOLOG 2"/>
    <property type="match status" value="1"/>
</dbReference>
<keyword evidence="9 13" id="KW-1133">Transmembrane helix</keyword>
<keyword evidence="10" id="KW-0408">Iron</keyword>
<evidence type="ECO:0000259" key="14">
    <source>
        <dbReference type="Pfam" id="PF01292"/>
    </source>
</evidence>
<evidence type="ECO:0000256" key="5">
    <source>
        <dbReference type="ARBA" id="ARBA00022617"/>
    </source>
</evidence>
<evidence type="ECO:0000256" key="11">
    <source>
        <dbReference type="ARBA" id="ARBA00023136"/>
    </source>
</evidence>
<dbReference type="RefSeq" id="WP_172308880.1">
    <property type="nucleotide sequence ID" value="NZ_WOEY01000013.1"/>
</dbReference>
<evidence type="ECO:0000256" key="12">
    <source>
        <dbReference type="ARBA" id="ARBA00037975"/>
    </source>
</evidence>
<keyword evidence="16" id="KW-1185">Reference proteome</keyword>
<evidence type="ECO:0000256" key="7">
    <source>
        <dbReference type="ARBA" id="ARBA00022723"/>
    </source>
</evidence>
<evidence type="ECO:0000256" key="3">
    <source>
        <dbReference type="ARBA" id="ARBA00022448"/>
    </source>
</evidence>
<keyword evidence="8" id="KW-0249">Electron transport</keyword>
<evidence type="ECO:0000256" key="2">
    <source>
        <dbReference type="ARBA" id="ARBA00004651"/>
    </source>
</evidence>
<comment type="caution">
    <text evidence="15">The sequence shown here is derived from an EMBL/GenBank/DDBJ whole genome shotgun (WGS) entry which is preliminary data.</text>
</comment>
<keyword evidence="5" id="KW-0349">Heme</keyword>
<dbReference type="SUPFAM" id="SSF81342">
    <property type="entry name" value="Transmembrane di-heme cytochromes"/>
    <property type="match status" value="1"/>
</dbReference>
<keyword evidence="4" id="KW-1003">Cell membrane</keyword>
<evidence type="ECO:0000313" key="15">
    <source>
        <dbReference type="EMBL" id="NPT40247.1"/>
    </source>
</evidence>
<dbReference type="Pfam" id="PF01292">
    <property type="entry name" value="Ni_hydr_CYTB"/>
    <property type="match status" value="1"/>
</dbReference>
<feature type="transmembrane region" description="Helical" evidence="13">
    <location>
        <begin position="147"/>
        <end position="167"/>
    </location>
</feature>
<name>A0ABX2BH23_9BURK</name>
<dbReference type="PANTHER" id="PTHR30529">
    <property type="entry name" value="CYTOCHROME B561"/>
    <property type="match status" value="1"/>
</dbReference>
<feature type="transmembrane region" description="Helical" evidence="13">
    <location>
        <begin position="91"/>
        <end position="114"/>
    </location>
</feature>
<feature type="transmembrane region" description="Helical" evidence="13">
    <location>
        <begin position="54"/>
        <end position="71"/>
    </location>
</feature>
<feature type="transmembrane region" description="Helical" evidence="13">
    <location>
        <begin position="12"/>
        <end position="34"/>
    </location>
</feature>
<evidence type="ECO:0000256" key="10">
    <source>
        <dbReference type="ARBA" id="ARBA00023004"/>
    </source>
</evidence>
<dbReference type="EMBL" id="WOEY01000013">
    <property type="protein sequence ID" value="NPT40247.1"/>
    <property type="molecule type" value="Genomic_DNA"/>
</dbReference>
<evidence type="ECO:0000256" key="1">
    <source>
        <dbReference type="ARBA" id="ARBA00001970"/>
    </source>
</evidence>
<organism evidence="15 16">
    <name type="scientific">Paraburkholderia solitsugae</name>
    <dbReference type="NCBI Taxonomy" id="2675748"/>
    <lineage>
        <taxon>Bacteria</taxon>
        <taxon>Pseudomonadati</taxon>
        <taxon>Pseudomonadota</taxon>
        <taxon>Betaproteobacteria</taxon>
        <taxon>Burkholderiales</taxon>
        <taxon>Burkholderiaceae</taxon>
        <taxon>Paraburkholderia</taxon>
    </lineage>
</organism>
<evidence type="ECO:0000256" key="6">
    <source>
        <dbReference type="ARBA" id="ARBA00022692"/>
    </source>
</evidence>
<reference evidence="15 16" key="1">
    <citation type="submission" date="2019-11" db="EMBL/GenBank/DDBJ databases">
        <title>Metabolism of dissolved organic matter in forest soils.</title>
        <authorList>
            <person name="Cyle K.T."/>
            <person name="Wilhelm R.C."/>
            <person name="Martinez C.E."/>
        </authorList>
    </citation>
    <scope>NUCLEOTIDE SEQUENCE [LARGE SCALE GENOMIC DNA]</scope>
    <source>
        <strain evidence="15 16">1N</strain>
    </source>
</reference>
<keyword evidence="3" id="KW-0813">Transport</keyword>
<accession>A0ABX2BH23</accession>
<dbReference type="InterPro" id="IPR052168">
    <property type="entry name" value="Cytochrome_b561_oxidase"/>
</dbReference>
<evidence type="ECO:0000256" key="9">
    <source>
        <dbReference type="ARBA" id="ARBA00022989"/>
    </source>
</evidence>
<evidence type="ECO:0000313" key="16">
    <source>
        <dbReference type="Proteomes" id="UP000652198"/>
    </source>
</evidence>
<proteinExistence type="inferred from homology"/>
<feature type="domain" description="Cytochrome b561 bacterial/Ni-hydrogenase" evidence="14">
    <location>
        <begin position="13"/>
        <end position="183"/>
    </location>
</feature>
<gene>
    <name evidence="15" type="ORF">GNZ12_02705</name>
</gene>
<comment type="subcellular location">
    <subcellularLocation>
        <location evidence="2">Cell membrane</location>
        <topology evidence="2">Multi-pass membrane protein</topology>
    </subcellularLocation>
</comment>
<protein>
    <submittedName>
        <fullName evidence="15">Cytochrome b</fullName>
    </submittedName>
</protein>
<dbReference type="Proteomes" id="UP000652198">
    <property type="component" value="Unassembled WGS sequence"/>
</dbReference>
<evidence type="ECO:0000256" key="4">
    <source>
        <dbReference type="ARBA" id="ARBA00022475"/>
    </source>
</evidence>
<sequence length="186" mass="20390">MASNSPPAAPAGYTRTAVALHWLIALLIVCGFALGWVTTDIPGFTPTKLKYFSWHKWIGVTAFVLAIARVLSRATHMPPPLPAGMPPLQRIGAHVVHMLLYVLMLAIPVTGYLYSSASNIPVVYLGIVPLPRLIDPDPLLKETLKTLHISLNYVLLTLVGLHVFAVVKHQLMDRDGLLSRMLPFAK</sequence>
<keyword evidence="7" id="KW-0479">Metal-binding</keyword>
<dbReference type="InterPro" id="IPR011577">
    <property type="entry name" value="Cyt_b561_bac/Ni-Hgenase"/>
</dbReference>
<dbReference type="InterPro" id="IPR016174">
    <property type="entry name" value="Di-haem_cyt_TM"/>
</dbReference>
<comment type="cofactor">
    <cofactor evidence="1">
        <name>heme b</name>
        <dbReference type="ChEBI" id="CHEBI:60344"/>
    </cofactor>
</comment>